<dbReference type="Pfam" id="PF00702">
    <property type="entry name" value="Hydrolase"/>
    <property type="match status" value="1"/>
</dbReference>
<protein>
    <recommendedName>
        <fullName evidence="3">Haloacid dehalogenase-like hydrolase domain-containing protein 3</fullName>
    </recommendedName>
</protein>
<dbReference type="GO" id="GO:0005634">
    <property type="term" value="C:nucleus"/>
    <property type="evidence" value="ECO:0007669"/>
    <property type="project" value="TreeGrafter"/>
</dbReference>
<dbReference type="Proteomes" id="UP000807469">
    <property type="component" value="Unassembled WGS sequence"/>
</dbReference>
<dbReference type="SUPFAM" id="SSF56784">
    <property type="entry name" value="HAD-like"/>
    <property type="match status" value="1"/>
</dbReference>
<proteinExistence type="predicted"/>
<dbReference type="AlphaFoldDB" id="A0A9P6D2L1"/>
<dbReference type="OrthoDB" id="444127at2759"/>
<dbReference type="InterPro" id="IPR023214">
    <property type="entry name" value="HAD_sf"/>
</dbReference>
<dbReference type="InterPro" id="IPR036412">
    <property type="entry name" value="HAD-like_sf"/>
</dbReference>
<gene>
    <name evidence="1" type="ORF">BDN70DRAFT_876167</name>
</gene>
<keyword evidence="2" id="KW-1185">Reference proteome</keyword>
<dbReference type="PANTHER" id="PTHR46191:SF2">
    <property type="entry name" value="HALOACID DEHALOGENASE-LIKE HYDROLASE DOMAIN-CONTAINING PROTEIN 3"/>
    <property type="match status" value="1"/>
</dbReference>
<name>A0A9P6D2L1_9AGAR</name>
<evidence type="ECO:0000313" key="2">
    <source>
        <dbReference type="Proteomes" id="UP000807469"/>
    </source>
</evidence>
<dbReference type="PANTHER" id="PTHR46191">
    <property type="match status" value="1"/>
</dbReference>
<dbReference type="EMBL" id="MU155177">
    <property type="protein sequence ID" value="KAF9481524.1"/>
    <property type="molecule type" value="Genomic_DNA"/>
</dbReference>
<comment type="caution">
    <text evidence="1">The sequence shown here is derived from an EMBL/GenBank/DDBJ whole genome shotgun (WGS) entry which is preliminary data.</text>
</comment>
<evidence type="ECO:0008006" key="3">
    <source>
        <dbReference type="Google" id="ProtNLM"/>
    </source>
</evidence>
<reference evidence="1" key="1">
    <citation type="submission" date="2020-11" db="EMBL/GenBank/DDBJ databases">
        <authorList>
            <consortium name="DOE Joint Genome Institute"/>
            <person name="Ahrendt S."/>
            <person name="Riley R."/>
            <person name="Andreopoulos W."/>
            <person name="Labutti K."/>
            <person name="Pangilinan J."/>
            <person name="Ruiz-Duenas F.J."/>
            <person name="Barrasa J.M."/>
            <person name="Sanchez-Garcia M."/>
            <person name="Camarero S."/>
            <person name="Miyauchi S."/>
            <person name="Serrano A."/>
            <person name="Linde D."/>
            <person name="Babiker R."/>
            <person name="Drula E."/>
            <person name="Ayuso-Fernandez I."/>
            <person name="Pacheco R."/>
            <person name="Padilla G."/>
            <person name="Ferreira P."/>
            <person name="Barriuso J."/>
            <person name="Kellner H."/>
            <person name="Castanera R."/>
            <person name="Alfaro M."/>
            <person name="Ramirez L."/>
            <person name="Pisabarro A.G."/>
            <person name="Kuo A."/>
            <person name="Tritt A."/>
            <person name="Lipzen A."/>
            <person name="He G."/>
            <person name="Yan M."/>
            <person name="Ng V."/>
            <person name="Cullen D."/>
            <person name="Martin F."/>
            <person name="Rosso M.-N."/>
            <person name="Henrissat B."/>
            <person name="Hibbett D."/>
            <person name="Martinez A.T."/>
            <person name="Grigoriev I.V."/>
        </authorList>
    </citation>
    <scope>NUCLEOTIDE SEQUENCE</scope>
    <source>
        <strain evidence="1">CIRM-BRFM 674</strain>
    </source>
</reference>
<dbReference type="InterPro" id="IPR051828">
    <property type="entry name" value="HAD-like_hydrolase_domain"/>
</dbReference>
<evidence type="ECO:0000313" key="1">
    <source>
        <dbReference type="EMBL" id="KAF9481524.1"/>
    </source>
</evidence>
<sequence>MTRFSSKEGYRAFDEAIPTIRYLNQELDIRTAVVSNGDGRIRSVLKDLEFPDCLAPIVLSEEEGIEKPCSEIFMKTLNLVNQDRDLEHKPIRPQESLHVGDELVCDYNGAINSGLNALLVRRLGVEGEYEHKEFNEILVGVDVIQGLDQVISWVEGNR</sequence>
<accession>A0A9P6D2L1</accession>
<organism evidence="1 2">
    <name type="scientific">Pholiota conissans</name>
    <dbReference type="NCBI Taxonomy" id="109636"/>
    <lineage>
        <taxon>Eukaryota</taxon>
        <taxon>Fungi</taxon>
        <taxon>Dikarya</taxon>
        <taxon>Basidiomycota</taxon>
        <taxon>Agaricomycotina</taxon>
        <taxon>Agaricomycetes</taxon>
        <taxon>Agaricomycetidae</taxon>
        <taxon>Agaricales</taxon>
        <taxon>Agaricineae</taxon>
        <taxon>Strophariaceae</taxon>
        <taxon>Pholiota</taxon>
    </lineage>
</organism>
<dbReference type="Gene3D" id="3.40.50.1000">
    <property type="entry name" value="HAD superfamily/HAD-like"/>
    <property type="match status" value="1"/>
</dbReference>